<comment type="similarity">
    <text evidence="7">Belongs to the RnpA family.</text>
</comment>
<dbReference type="HAMAP" id="MF_00227">
    <property type="entry name" value="RNase_P"/>
    <property type="match status" value="1"/>
</dbReference>
<dbReference type="Pfam" id="PF00825">
    <property type="entry name" value="Ribonuclease_P"/>
    <property type="match status" value="1"/>
</dbReference>
<evidence type="ECO:0000256" key="1">
    <source>
        <dbReference type="ARBA" id="ARBA00002663"/>
    </source>
</evidence>
<comment type="catalytic activity">
    <reaction evidence="7">
        <text>Endonucleolytic cleavage of RNA, removing 5'-extranucleotides from tRNA precursor.</text>
        <dbReference type="EC" id="3.1.26.5"/>
    </reaction>
</comment>
<evidence type="ECO:0000256" key="7">
    <source>
        <dbReference type="HAMAP-Rule" id="MF_00227"/>
    </source>
</evidence>
<dbReference type="AlphaFoldDB" id="A0A231V0N3"/>
<dbReference type="Gene3D" id="3.30.230.10">
    <property type="match status" value="1"/>
</dbReference>
<evidence type="ECO:0000256" key="5">
    <source>
        <dbReference type="ARBA" id="ARBA00022801"/>
    </source>
</evidence>
<comment type="function">
    <text evidence="1 7">RNaseP catalyzes the removal of the 5'-leader sequence from pre-tRNA to produce the mature 5'-terminus. It can also cleave other RNA substrates such as 4.5S RNA. The protein component plays an auxiliary but essential role in vivo by binding to the 5'-leader sequence and broadening the substrate specificity of the ribozyme.</text>
</comment>
<keyword evidence="3 7" id="KW-0540">Nuclease</keyword>
<dbReference type="NCBIfam" id="TIGR00188">
    <property type="entry name" value="rnpA"/>
    <property type="match status" value="1"/>
</dbReference>
<keyword evidence="2 7" id="KW-0819">tRNA processing</keyword>
<dbReference type="InterPro" id="IPR014721">
    <property type="entry name" value="Ribsml_uS5_D2-typ_fold_subgr"/>
</dbReference>
<evidence type="ECO:0000256" key="6">
    <source>
        <dbReference type="ARBA" id="ARBA00022884"/>
    </source>
</evidence>
<keyword evidence="6 7" id="KW-0694">RNA-binding</keyword>
<evidence type="ECO:0000256" key="4">
    <source>
        <dbReference type="ARBA" id="ARBA00022759"/>
    </source>
</evidence>
<dbReference type="Proteomes" id="UP000215405">
    <property type="component" value="Unassembled WGS sequence"/>
</dbReference>
<gene>
    <name evidence="7" type="primary">rnpA</name>
    <name evidence="9" type="ORF">B7H23_02085</name>
</gene>
<dbReference type="PROSITE" id="PS00648">
    <property type="entry name" value="RIBONUCLEASE_P"/>
    <property type="match status" value="1"/>
</dbReference>
<evidence type="ECO:0000256" key="2">
    <source>
        <dbReference type="ARBA" id="ARBA00022694"/>
    </source>
</evidence>
<reference evidence="10" key="1">
    <citation type="journal article" date="2017" name="Int. J. Syst. Evol. Microbiol.">
        <title>Notoacmeibacter marinus gen. nov., sp. nov., isolated from the gut of a limpet and proposal of Notoacmeibacteraceae fam. nov. in the order Rhizobiales of the class Alphaproteobacteria.</title>
        <authorList>
            <person name="Huang Z."/>
            <person name="Guo F."/>
            <person name="Lai Q."/>
        </authorList>
    </citation>
    <scope>NUCLEOTIDE SEQUENCE [LARGE SCALE GENOMIC DNA]</scope>
    <source>
        <strain evidence="10">XMTR2A4</strain>
    </source>
</reference>
<proteinExistence type="inferred from homology"/>
<evidence type="ECO:0000256" key="8">
    <source>
        <dbReference type="NCBIfam" id="TIGR00188"/>
    </source>
</evidence>
<comment type="caution">
    <text evidence="9">The sequence shown here is derived from an EMBL/GenBank/DDBJ whole genome shotgun (WGS) entry which is preliminary data.</text>
</comment>
<dbReference type="PANTHER" id="PTHR33992">
    <property type="entry name" value="RIBONUCLEASE P PROTEIN COMPONENT"/>
    <property type="match status" value="1"/>
</dbReference>
<evidence type="ECO:0000313" key="9">
    <source>
        <dbReference type="EMBL" id="OXT01769.1"/>
    </source>
</evidence>
<dbReference type="GO" id="GO:0042781">
    <property type="term" value="F:3'-tRNA processing endoribonuclease activity"/>
    <property type="evidence" value="ECO:0007669"/>
    <property type="project" value="TreeGrafter"/>
</dbReference>
<dbReference type="GO" id="GO:0000049">
    <property type="term" value="F:tRNA binding"/>
    <property type="evidence" value="ECO:0007669"/>
    <property type="project" value="UniProtKB-UniRule"/>
</dbReference>
<accession>A0A231V0N3</accession>
<dbReference type="EMBL" id="NBYO01000001">
    <property type="protein sequence ID" value="OXT01769.1"/>
    <property type="molecule type" value="Genomic_DNA"/>
</dbReference>
<evidence type="ECO:0000256" key="3">
    <source>
        <dbReference type="ARBA" id="ARBA00022722"/>
    </source>
</evidence>
<evidence type="ECO:0000313" key="10">
    <source>
        <dbReference type="Proteomes" id="UP000215405"/>
    </source>
</evidence>
<dbReference type="InterPro" id="IPR000100">
    <property type="entry name" value="RNase_P"/>
</dbReference>
<dbReference type="GO" id="GO:0004526">
    <property type="term" value="F:ribonuclease P activity"/>
    <property type="evidence" value="ECO:0007669"/>
    <property type="project" value="UniProtKB-UniRule"/>
</dbReference>
<protein>
    <recommendedName>
        <fullName evidence="7 8">Ribonuclease P protein component</fullName>
        <shortName evidence="7">RNase P protein</shortName>
        <shortName evidence="7">RNaseP protein</shortName>
        <ecNumber evidence="7 8">3.1.26.5</ecNumber>
    </recommendedName>
    <alternativeName>
        <fullName evidence="7">Protein C5</fullName>
    </alternativeName>
</protein>
<dbReference type="GO" id="GO:0001682">
    <property type="term" value="P:tRNA 5'-leader removal"/>
    <property type="evidence" value="ECO:0007669"/>
    <property type="project" value="UniProtKB-UniRule"/>
</dbReference>
<keyword evidence="4 7" id="KW-0255">Endonuclease</keyword>
<dbReference type="SUPFAM" id="SSF54211">
    <property type="entry name" value="Ribosomal protein S5 domain 2-like"/>
    <property type="match status" value="1"/>
</dbReference>
<comment type="subunit">
    <text evidence="7">Consists of a catalytic RNA component (M1 or rnpB) and a protein subunit.</text>
</comment>
<keyword evidence="5 7" id="KW-0378">Hydrolase</keyword>
<dbReference type="GO" id="GO:0030677">
    <property type="term" value="C:ribonuclease P complex"/>
    <property type="evidence" value="ECO:0007669"/>
    <property type="project" value="TreeGrafter"/>
</dbReference>
<name>A0A231V0N3_9HYPH</name>
<dbReference type="EC" id="3.1.26.5" evidence="7 8"/>
<dbReference type="RefSeq" id="WP_094075739.1">
    <property type="nucleotide sequence ID" value="NZ_NBYO01000001.1"/>
</dbReference>
<dbReference type="PANTHER" id="PTHR33992:SF1">
    <property type="entry name" value="RIBONUCLEASE P PROTEIN COMPONENT"/>
    <property type="match status" value="1"/>
</dbReference>
<sequence>MSGRNGQNPPETMKRRREFLAARRGVKGRGPYFLLEMLDRKDDLPPRAGFTVTRRSGNAVIRNRIRRRLKEALRIHAADAMAPGHDYVFVGRPDSLAVDFETLAREMKRRISRTGRHGTAT</sequence>
<organism evidence="9 10">
    <name type="scientific">Notoacmeibacter marinus</name>
    <dbReference type="NCBI Taxonomy" id="1876515"/>
    <lineage>
        <taxon>Bacteria</taxon>
        <taxon>Pseudomonadati</taxon>
        <taxon>Pseudomonadota</taxon>
        <taxon>Alphaproteobacteria</taxon>
        <taxon>Hyphomicrobiales</taxon>
        <taxon>Notoacmeibacteraceae</taxon>
        <taxon>Notoacmeibacter</taxon>
    </lineage>
</organism>
<dbReference type="InterPro" id="IPR020539">
    <property type="entry name" value="RNase_P_CS"/>
</dbReference>
<keyword evidence="10" id="KW-1185">Reference proteome</keyword>
<dbReference type="InterPro" id="IPR020568">
    <property type="entry name" value="Ribosomal_Su5_D2-typ_SF"/>
</dbReference>